<dbReference type="EMBL" id="MF588711">
    <property type="protein sequence ID" value="ATQ38317.1"/>
    <property type="molecule type" value="Genomic_DNA"/>
</dbReference>
<keyword evidence="4 16" id="KW-0945">Host-virus interaction</keyword>
<keyword evidence="8 16" id="KW-0862">Zinc</keyword>
<evidence type="ECO:0000256" key="8">
    <source>
        <dbReference type="ARBA" id="ARBA00022833"/>
    </source>
</evidence>
<keyword evidence="15 16" id="KW-1119">Modulation of host cell apoptosis by virus</keyword>
<keyword evidence="10 16" id="KW-0238">DNA-binding</keyword>
<dbReference type="GO" id="GO:0003677">
    <property type="term" value="F:DNA binding"/>
    <property type="evidence" value="ECO:0007669"/>
    <property type="project" value="UniProtKB-UniRule"/>
</dbReference>
<dbReference type="GO" id="GO:0042025">
    <property type="term" value="C:host cell nucleus"/>
    <property type="evidence" value="ECO:0007669"/>
    <property type="project" value="UniProtKB-SubCell"/>
</dbReference>
<dbReference type="GO" id="GO:0030430">
    <property type="term" value="C:host cell cytoplasm"/>
    <property type="evidence" value="ECO:0007669"/>
    <property type="project" value="UniProtKB-SubCell"/>
</dbReference>
<dbReference type="Proteomes" id="UP000290492">
    <property type="component" value="Segment"/>
</dbReference>
<dbReference type="GO" id="GO:0006355">
    <property type="term" value="P:regulation of DNA-templated transcription"/>
    <property type="evidence" value="ECO:0007669"/>
    <property type="project" value="UniProtKB-UniRule"/>
</dbReference>
<evidence type="ECO:0000256" key="3">
    <source>
        <dbReference type="ARBA" id="ARBA00022562"/>
    </source>
</evidence>
<dbReference type="InterPro" id="IPR001334">
    <property type="entry name" value="E6"/>
</dbReference>
<keyword evidence="5 16" id="KW-1090">Inhibition of host innate immune response by virus</keyword>
<dbReference type="GO" id="GO:0052170">
    <property type="term" value="P:symbiont-mediated suppression of host innate immune response"/>
    <property type="evidence" value="ECO:0007669"/>
    <property type="project" value="UniProtKB-KW"/>
</dbReference>
<dbReference type="GO" id="GO:0039648">
    <property type="term" value="P:symbiont-mediated perturbation of host ubiquitin-like protein modification"/>
    <property type="evidence" value="ECO:0007669"/>
    <property type="project" value="UniProtKB-UniRule"/>
</dbReference>
<evidence type="ECO:0000256" key="12">
    <source>
        <dbReference type="ARBA" id="ARBA00023163"/>
    </source>
</evidence>
<keyword evidence="2 16" id="KW-0244">Early protein</keyword>
<evidence type="ECO:0000256" key="7">
    <source>
        <dbReference type="ARBA" id="ARBA00022771"/>
    </source>
</evidence>
<dbReference type="GO" id="GO:0008270">
    <property type="term" value="F:zinc ion binding"/>
    <property type="evidence" value="ECO:0007669"/>
    <property type="project" value="UniProtKB-KW"/>
</dbReference>
<keyword evidence="6 16" id="KW-0479">Metal-binding</keyword>
<accession>A0A2D2ALJ5</accession>
<evidence type="ECO:0000256" key="16">
    <source>
        <dbReference type="HAMAP-Rule" id="MF_04006"/>
    </source>
</evidence>
<keyword evidence="3 16" id="KW-1048">Host nucleus</keyword>
<keyword evidence="14 16" id="KW-0899">Viral immunoevasion</keyword>
<sequence length="141" mass="16966">MENLFPTGLQEYCSYFKIDFFELRLRCIFCKTYVDLIDLAKFHIKNLRLVYRDNVPHACCSKCLFHSARYEAEQHFQCCVRVADLHLLLNTDLPNVYMRCYYCLKLLDLQEKIDLIARLKKACLIRGYWRAPCRDCIDRDY</sequence>
<evidence type="ECO:0000256" key="9">
    <source>
        <dbReference type="ARBA" id="ARBA00023015"/>
    </source>
</evidence>
<comment type="subcellular location">
    <subcellularLocation>
        <location evidence="16 17">Host cytoplasm</location>
    </subcellularLocation>
    <subcellularLocation>
        <location evidence="16 17">Host nucleus</location>
    </subcellularLocation>
</comment>
<protein>
    <recommendedName>
        <fullName evidence="16 17">Protein E6</fullName>
    </recommendedName>
</protein>
<dbReference type="GO" id="GO:0052150">
    <property type="term" value="P:symbiont-mediated perturbation of host apoptosis"/>
    <property type="evidence" value="ECO:0007669"/>
    <property type="project" value="UniProtKB-KW"/>
</dbReference>
<evidence type="ECO:0000256" key="15">
    <source>
        <dbReference type="ARBA" id="ARBA00023323"/>
    </source>
</evidence>
<keyword evidence="11 16" id="KW-0010">Activator</keyword>
<evidence type="ECO:0000256" key="1">
    <source>
        <dbReference type="ARBA" id="ARBA00006346"/>
    </source>
</evidence>
<evidence type="ECO:0000256" key="10">
    <source>
        <dbReference type="ARBA" id="ARBA00023125"/>
    </source>
</evidence>
<dbReference type="GO" id="GO:0039502">
    <property type="term" value="P:symbiont-mediated suppression of host type I interferon-mediated signaling pathway"/>
    <property type="evidence" value="ECO:0007669"/>
    <property type="project" value="UniProtKB-UniRule"/>
</dbReference>
<name>A0A2D2ALJ5_9PAPI</name>
<evidence type="ECO:0000256" key="5">
    <source>
        <dbReference type="ARBA" id="ARBA00022632"/>
    </source>
</evidence>
<comment type="subunit">
    <text evidence="16">Forms homodimers. Interacts with ubiquitin-protein ligase UBE3A/E6-AP; this interaction stimulates UBE3A ubiquitin activity. Interacts with host BAK1.</text>
</comment>
<keyword evidence="9 16" id="KW-0805">Transcription regulation</keyword>
<evidence type="ECO:0000313" key="18">
    <source>
        <dbReference type="EMBL" id="ATQ38317.1"/>
    </source>
</evidence>
<dbReference type="Pfam" id="PF00518">
    <property type="entry name" value="E6"/>
    <property type="match status" value="1"/>
</dbReference>
<keyword evidence="12 16" id="KW-0804">Transcription</keyword>
<reference evidence="18" key="1">
    <citation type="journal article" date="2018" name="MSphere">
        <title>Metagenomic Discovery of 83 New Human Papillomavirus Types in Patients with Immunodeficiency.</title>
        <authorList>
            <person name="Pastrana D.V."/>
            <person name="Peretti A."/>
            <person name="Welch N.L."/>
            <person name="Borgogna C."/>
            <person name="Olivero C."/>
            <person name="Badolato R."/>
            <person name="Notarangelo L.D."/>
            <person name="Gariglio M."/>
            <person name="FitzGerald P.C."/>
            <person name="McIntosh C.E."/>
            <person name="Reeves J."/>
            <person name="Starrett G.J."/>
            <person name="Bliskovsky V."/>
            <person name="Velez D."/>
            <person name="Brownell I."/>
            <person name="Yarchoan R."/>
            <person name="Wyvill K.M."/>
            <person name="Uldrick T.S."/>
            <person name="Maldarelli F."/>
            <person name="Lisco A."/>
            <person name="Sereti I."/>
            <person name="Gonzalez C.M."/>
            <person name="Androphy E.J."/>
            <person name="McBride A.A."/>
            <person name="Van Doorslaer K."/>
            <person name="Garcia F."/>
            <person name="Dvoretzky I."/>
            <person name="Liu J.S."/>
            <person name="Han J."/>
            <person name="Murphy P.M."/>
            <person name="McDermott D.H."/>
            <person name="Buck C.B."/>
        </authorList>
    </citation>
    <scope>NUCLEOTIDE SEQUENCE</scope>
    <source>
        <strain evidence="18">Gamma09_w23c101c</strain>
    </source>
</reference>
<gene>
    <name evidence="16 18" type="primary">E6</name>
</gene>
<evidence type="ECO:0000256" key="6">
    <source>
        <dbReference type="ARBA" id="ARBA00022723"/>
    </source>
</evidence>
<organism evidence="18">
    <name type="scientific">Gammapapillomavirus 9</name>
    <dbReference type="NCBI Taxonomy" id="1175851"/>
    <lineage>
        <taxon>Viruses</taxon>
        <taxon>Monodnaviria</taxon>
        <taxon>Shotokuvirae</taxon>
        <taxon>Cossaviricota</taxon>
        <taxon>Papovaviricetes</taxon>
        <taxon>Zurhausenvirales</taxon>
        <taxon>Papillomaviridae</taxon>
        <taxon>Firstpapillomavirinae</taxon>
        <taxon>Gammapapillomavirus</taxon>
    </lineage>
</organism>
<feature type="zinc finger region" evidence="16">
    <location>
        <begin position="100"/>
        <end position="136"/>
    </location>
</feature>
<dbReference type="SUPFAM" id="SSF161229">
    <property type="entry name" value="E6 C-terminal domain-like"/>
    <property type="match status" value="2"/>
</dbReference>
<proteinExistence type="inferred from homology"/>
<evidence type="ECO:0000256" key="13">
    <source>
        <dbReference type="ARBA" id="ARBA00023200"/>
    </source>
</evidence>
<comment type="caution">
    <text evidence="16">Lacks conserved residue(s) required for the propagation of feature annotation.</text>
</comment>
<dbReference type="HAMAP" id="MF_04006">
    <property type="entry name" value="HPV_E6"/>
    <property type="match status" value="1"/>
</dbReference>
<evidence type="ECO:0000256" key="2">
    <source>
        <dbReference type="ARBA" id="ARBA00022518"/>
    </source>
</evidence>
<keyword evidence="7 16" id="KW-0863">Zinc-finger</keyword>
<dbReference type="Gene3D" id="3.30.240.40">
    <property type="entry name" value="E6 early regulatory protein"/>
    <property type="match status" value="2"/>
</dbReference>
<comment type="function">
    <text evidence="16">Plays a major role in the induction and maintenance of cellular transformation. E6 associates with host UBE3A/E6-AP ubiquitin-protein ligase and modulates its activity. Protects host keratinocytes from apoptosis by mediating the degradation of host BAK1. May also inhibit host immune response.</text>
</comment>
<evidence type="ECO:0000256" key="11">
    <source>
        <dbReference type="ARBA" id="ARBA00023159"/>
    </source>
</evidence>
<evidence type="ECO:0000256" key="14">
    <source>
        <dbReference type="ARBA" id="ARBA00023280"/>
    </source>
</evidence>
<dbReference type="InterPro" id="IPR038575">
    <property type="entry name" value="E6_sf"/>
</dbReference>
<comment type="similarity">
    <text evidence="1 16 17">Belongs to the papillomaviridae E6 protein family.</text>
</comment>
<evidence type="ECO:0000256" key="17">
    <source>
        <dbReference type="RuleBase" id="RU363123"/>
    </source>
</evidence>
<evidence type="ECO:0000256" key="4">
    <source>
        <dbReference type="ARBA" id="ARBA00022581"/>
    </source>
</evidence>
<dbReference type="GO" id="GO:0006351">
    <property type="term" value="P:DNA-templated transcription"/>
    <property type="evidence" value="ECO:0007669"/>
    <property type="project" value="UniProtKB-UniRule"/>
</dbReference>
<feature type="zinc finger region" evidence="16">
    <location>
        <begin position="27"/>
        <end position="63"/>
    </location>
</feature>
<keyword evidence="13 16" id="KW-1035">Host cytoplasm</keyword>